<name>A0ABR3RE47_9PLEO</name>
<proteinExistence type="predicted"/>
<sequence>MKEKIGCRLREAIALWDKALGGGASKGTGHNLAFSEVTFAGKTQLCFKEFYYSHWNGNRNRLVSDDVLAIYWKDTALSGGVSAGTVGYTPKEHTDPNFIGLRHSLTLADNADPAVIAHEIGHVLGLEHEMKRQDRDEYVEFRCVKLQGFAVALIAAQSKPENRGISIQDLSSKLCTDAAFAHENGFLSEEYIKTADKHDGDREFDVDSISESFKTSIWVIWVTTKNLQRVQ</sequence>
<evidence type="ECO:0000313" key="3">
    <source>
        <dbReference type="Proteomes" id="UP001521785"/>
    </source>
</evidence>
<gene>
    <name evidence="2" type="ORF">SLS60_006044</name>
</gene>
<protein>
    <recommendedName>
        <fullName evidence="1">Peptidase M12A domain-containing protein</fullName>
    </recommendedName>
</protein>
<dbReference type="EMBL" id="JAKJXO020000007">
    <property type="protein sequence ID" value="KAL1602627.1"/>
    <property type="molecule type" value="Genomic_DNA"/>
</dbReference>
<comment type="caution">
    <text evidence="2">The sequence shown here is derived from an EMBL/GenBank/DDBJ whole genome shotgun (WGS) entry which is preliminary data.</text>
</comment>
<accession>A0ABR3RE47</accession>
<reference evidence="2 3" key="1">
    <citation type="submission" date="2024-02" db="EMBL/GenBank/DDBJ databases">
        <title>De novo assembly and annotation of 12 fungi associated with fruit tree decline syndrome in Ontario, Canada.</title>
        <authorList>
            <person name="Sulman M."/>
            <person name="Ellouze W."/>
            <person name="Ilyukhin E."/>
        </authorList>
    </citation>
    <scope>NUCLEOTIDE SEQUENCE [LARGE SCALE GENOMIC DNA]</scope>
    <source>
        <strain evidence="2 3">M42-189</strain>
    </source>
</reference>
<keyword evidence="3" id="KW-1185">Reference proteome</keyword>
<evidence type="ECO:0000259" key="1">
    <source>
        <dbReference type="Pfam" id="PF01400"/>
    </source>
</evidence>
<dbReference type="Proteomes" id="UP001521785">
    <property type="component" value="Unassembled WGS sequence"/>
</dbReference>
<dbReference type="Pfam" id="PF01400">
    <property type="entry name" value="Astacin"/>
    <property type="match status" value="1"/>
</dbReference>
<feature type="domain" description="Peptidase M12A" evidence="1">
    <location>
        <begin position="113"/>
        <end position="143"/>
    </location>
</feature>
<dbReference type="InterPro" id="IPR024079">
    <property type="entry name" value="MetalloPept_cat_dom_sf"/>
</dbReference>
<evidence type="ECO:0000313" key="2">
    <source>
        <dbReference type="EMBL" id="KAL1602627.1"/>
    </source>
</evidence>
<dbReference type="Gene3D" id="3.40.390.10">
    <property type="entry name" value="Collagenase (Catalytic Domain)"/>
    <property type="match status" value="1"/>
</dbReference>
<organism evidence="2 3">
    <name type="scientific">Paraconiothyrium brasiliense</name>
    <dbReference type="NCBI Taxonomy" id="300254"/>
    <lineage>
        <taxon>Eukaryota</taxon>
        <taxon>Fungi</taxon>
        <taxon>Dikarya</taxon>
        <taxon>Ascomycota</taxon>
        <taxon>Pezizomycotina</taxon>
        <taxon>Dothideomycetes</taxon>
        <taxon>Pleosporomycetidae</taxon>
        <taxon>Pleosporales</taxon>
        <taxon>Massarineae</taxon>
        <taxon>Didymosphaeriaceae</taxon>
        <taxon>Paraconiothyrium</taxon>
    </lineage>
</organism>
<dbReference type="SUPFAM" id="SSF55486">
    <property type="entry name" value="Metalloproteases ('zincins'), catalytic domain"/>
    <property type="match status" value="2"/>
</dbReference>
<dbReference type="InterPro" id="IPR001506">
    <property type="entry name" value="Peptidase_M12A"/>
</dbReference>